<dbReference type="Proteomes" id="UP001470230">
    <property type="component" value="Unassembled WGS sequence"/>
</dbReference>
<keyword evidence="2" id="KW-0812">Transmembrane</keyword>
<evidence type="ECO:0008006" key="5">
    <source>
        <dbReference type="Google" id="ProtNLM"/>
    </source>
</evidence>
<keyword evidence="2" id="KW-1133">Transmembrane helix</keyword>
<evidence type="ECO:0000256" key="2">
    <source>
        <dbReference type="SAM" id="Phobius"/>
    </source>
</evidence>
<feature type="compositionally biased region" description="Basic residues" evidence="1">
    <location>
        <begin position="282"/>
        <end position="295"/>
    </location>
</feature>
<evidence type="ECO:0000256" key="1">
    <source>
        <dbReference type="SAM" id="MobiDB-lite"/>
    </source>
</evidence>
<dbReference type="EMBL" id="JAPFFF010000008">
    <property type="protein sequence ID" value="KAK8885176.1"/>
    <property type="molecule type" value="Genomic_DNA"/>
</dbReference>
<evidence type="ECO:0000313" key="3">
    <source>
        <dbReference type="EMBL" id="KAK8885176.1"/>
    </source>
</evidence>
<evidence type="ECO:0000313" key="4">
    <source>
        <dbReference type="Proteomes" id="UP001470230"/>
    </source>
</evidence>
<keyword evidence="4" id="KW-1185">Reference proteome</keyword>
<reference evidence="3 4" key="1">
    <citation type="submission" date="2024-04" db="EMBL/GenBank/DDBJ databases">
        <title>Tritrichomonas musculus Genome.</title>
        <authorList>
            <person name="Alves-Ferreira E."/>
            <person name="Grigg M."/>
            <person name="Lorenzi H."/>
            <person name="Galac M."/>
        </authorList>
    </citation>
    <scope>NUCLEOTIDE SEQUENCE [LARGE SCALE GENOMIC DNA]</scope>
    <source>
        <strain evidence="3 4">EAF2021</strain>
    </source>
</reference>
<proteinExistence type="predicted"/>
<gene>
    <name evidence="3" type="ORF">M9Y10_044305</name>
</gene>
<sequence length="295" mass="34759">MSDDDDQYVVPFENKFTNTPSSTSVENTFRMAQVLQAKKDFDKAIEKYLLVCESLEKIIAMNPGANVEIHWAIFSLGSISDIYQDRLDYNKSLLFRNVQKDFLEFLQTQKGYGSTKDEFAEDDYDDTDFISIATKSHSYMELFKKFHEAMEAPEKPPPEDPQELMRKLREARKKDEEAKIEQTIKLLNEAAEMRENEIKNSFWKRNLLRITDHPLIFVFIVLTISILIILIWKSKPKKKVNIPGGFDAQLAYLENYVRDYERKHGKKEGNDAHHHFPPPNRHDHHHHHHRNHFDL</sequence>
<comment type="caution">
    <text evidence="3">The sequence shown here is derived from an EMBL/GenBank/DDBJ whole genome shotgun (WGS) entry which is preliminary data.</text>
</comment>
<organism evidence="3 4">
    <name type="scientific">Tritrichomonas musculus</name>
    <dbReference type="NCBI Taxonomy" id="1915356"/>
    <lineage>
        <taxon>Eukaryota</taxon>
        <taxon>Metamonada</taxon>
        <taxon>Parabasalia</taxon>
        <taxon>Tritrichomonadida</taxon>
        <taxon>Tritrichomonadidae</taxon>
        <taxon>Tritrichomonas</taxon>
    </lineage>
</organism>
<feature type="transmembrane region" description="Helical" evidence="2">
    <location>
        <begin position="214"/>
        <end position="232"/>
    </location>
</feature>
<feature type="compositionally biased region" description="Basic and acidic residues" evidence="1">
    <location>
        <begin position="264"/>
        <end position="274"/>
    </location>
</feature>
<feature type="region of interest" description="Disordered" evidence="1">
    <location>
        <begin position="264"/>
        <end position="295"/>
    </location>
</feature>
<protein>
    <recommendedName>
        <fullName evidence="5">TPR Domain containing protein</fullName>
    </recommendedName>
</protein>
<name>A0ABR2K232_9EUKA</name>
<keyword evidence="2" id="KW-0472">Membrane</keyword>
<accession>A0ABR2K232</accession>